<dbReference type="EMBL" id="AP018930">
    <property type="protein sequence ID" value="BBG26479.1"/>
    <property type="molecule type" value="Genomic_DNA"/>
</dbReference>
<protein>
    <submittedName>
        <fullName evidence="1">Uncharacterized protein</fullName>
    </submittedName>
</protein>
<organism evidence="1 2">
    <name type="scientific">Sulfuracidifex tepidarius</name>
    <dbReference type="NCBI Taxonomy" id="1294262"/>
    <lineage>
        <taxon>Archaea</taxon>
        <taxon>Thermoproteota</taxon>
        <taxon>Thermoprotei</taxon>
        <taxon>Sulfolobales</taxon>
        <taxon>Sulfolobaceae</taxon>
        <taxon>Sulfuracidifex</taxon>
    </lineage>
</organism>
<name>A0A510E1U9_9CREN</name>
<reference evidence="2" key="1">
    <citation type="submission" date="2018-09" db="EMBL/GenBank/DDBJ databases">
        <title>Complete Genome Sequencing of Sulfolobus sp. JCM 16834.</title>
        <authorList>
            <person name="Kato S."/>
            <person name="Itoh T."/>
            <person name="Ohkuma M."/>
        </authorList>
    </citation>
    <scope>NUCLEOTIDE SEQUENCE [LARGE SCALE GENOMIC DNA]</scope>
    <source>
        <strain evidence="2">IC-007</strain>
    </source>
</reference>
<dbReference type="Proteomes" id="UP000325030">
    <property type="component" value="Chromosome"/>
</dbReference>
<evidence type="ECO:0000313" key="2">
    <source>
        <dbReference type="Proteomes" id="UP000325030"/>
    </source>
</evidence>
<sequence length="200" mass="22560">MPLDFFVFVVWVMFPTISLASVNEAEVNSVTNQGNIRAPLFGHLGKACLTVQFHYCELNHIVGFTCINFPHPNAAGTMFENVYVSDFHSHIVYITTVNGKDAVELQEWTLMAYSPSPAAILLPPWLQMLLPTGAVNLYNFVDFKDNSTTVYVNHGQCTLPGYRYTNVYQLPINTSFHDGSRLTCYSTRQKINICIFSVFD</sequence>
<gene>
    <name evidence="1" type="ORF">IC007_0989</name>
</gene>
<accession>A0A510E1U9</accession>
<evidence type="ECO:0000313" key="1">
    <source>
        <dbReference type="EMBL" id="BBG26479.1"/>
    </source>
</evidence>
<proteinExistence type="predicted"/>
<dbReference type="AlphaFoldDB" id="A0A510E1U9"/>